<dbReference type="CDD" id="cd03788">
    <property type="entry name" value="GT20_TPS"/>
    <property type="match status" value="1"/>
</dbReference>
<proteinExistence type="inferred from homology"/>
<keyword evidence="6 9" id="KW-0328">Glycosyltransferase</keyword>
<keyword evidence="11" id="KW-1185">Reference proteome</keyword>
<dbReference type="Pfam" id="PF00982">
    <property type="entry name" value="Glyco_transf_20"/>
    <property type="match status" value="1"/>
</dbReference>
<reference evidence="10" key="2">
    <citation type="submission" date="2020-09" db="EMBL/GenBank/DDBJ databases">
        <authorList>
            <person name="Sun Q."/>
            <person name="Kim S."/>
        </authorList>
    </citation>
    <scope>NUCLEOTIDE SEQUENCE</scope>
    <source>
        <strain evidence="10">KCTC 32296</strain>
    </source>
</reference>
<dbReference type="Gene3D" id="3.40.50.2000">
    <property type="entry name" value="Glycogen Phosphorylase B"/>
    <property type="match status" value="2"/>
</dbReference>
<dbReference type="SUPFAM" id="SSF53756">
    <property type="entry name" value="UDP-Glycosyltransferase/glycogen phosphorylase"/>
    <property type="match status" value="1"/>
</dbReference>
<evidence type="ECO:0000256" key="3">
    <source>
        <dbReference type="ARBA" id="ARBA00011881"/>
    </source>
</evidence>
<dbReference type="RefSeq" id="WP_189488336.1">
    <property type="nucleotide sequence ID" value="NZ_BMZB01000005.1"/>
</dbReference>
<organism evidence="10 11">
    <name type="scientific">Asticcacaulis endophyticus</name>
    <dbReference type="NCBI Taxonomy" id="1395890"/>
    <lineage>
        <taxon>Bacteria</taxon>
        <taxon>Pseudomonadati</taxon>
        <taxon>Pseudomonadota</taxon>
        <taxon>Alphaproteobacteria</taxon>
        <taxon>Caulobacterales</taxon>
        <taxon>Caulobacteraceae</taxon>
        <taxon>Asticcacaulis</taxon>
    </lineage>
</organism>
<gene>
    <name evidence="10" type="primary">otsA-1</name>
    <name evidence="10" type="ORF">GCM10011273_31370</name>
</gene>
<evidence type="ECO:0000256" key="9">
    <source>
        <dbReference type="RuleBase" id="RU362045"/>
    </source>
</evidence>
<comment type="similarity">
    <text evidence="2 9">Belongs to the glycosyltransferase 20 family.</text>
</comment>
<keyword evidence="7 9" id="KW-0808">Transferase</keyword>
<dbReference type="InterPro" id="IPR001830">
    <property type="entry name" value="Glyco_trans_20"/>
</dbReference>
<dbReference type="GO" id="GO:0005992">
    <property type="term" value="P:trehalose biosynthetic process"/>
    <property type="evidence" value="ECO:0007669"/>
    <property type="project" value="UniProtKB-UniRule"/>
</dbReference>
<evidence type="ECO:0000313" key="11">
    <source>
        <dbReference type="Proteomes" id="UP000662572"/>
    </source>
</evidence>
<reference evidence="10" key="1">
    <citation type="journal article" date="2014" name="Int. J. Syst. Evol. Microbiol.">
        <title>Complete genome sequence of Corynebacterium casei LMG S-19264T (=DSM 44701T), isolated from a smear-ripened cheese.</title>
        <authorList>
            <consortium name="US DOE Joint Genome Institute (JGI-PGF)"/>
            <person name="Walter F."/>
            <person name="Albersmeier A."/>
            <person name="Kalinowski J."/>
            <person name="Ruckert C."/>
        </authorList>
    </citation>
    <scope>NUCLEOTIDE SEQUENCE</scope>
    <source>
        <strain evidence="10">KCTC 32296</strain>
    </source>
</reference>
<comment type="function">
    <text evidence="9">Probably involved in the osmoprotection via the biosynthesis of trehalose. Catalyzes the transfer of glucose from UDP-alpha-D-glucose (UDP-Glc) to D-glucose 6-phosphate (Glc-6-P) to form trehalose-6-phosphate. Acts with retention of the anomeric configuration of the UDP-sugar donor.</text>
</comment>
<evidence type="ECO:0000313" key="10">
    <source>
        <dbReference type="EMBL" id="GGZ42294.1"/>
    </source>
</evidence>
<dbReference type="Proteomes" id="UP000662572">
    <property type="component" value="Unassembled WGS sequence"/>
</dbReference>
<evidence type="ECO:0000256" key="1">
    <source>
        <dbReference type="ARBA" id="ARBA00005199"/>
    </source>
</evidence>
<comment type="catalytic activity">
    <reaction evidence="8 9">
        <text>D-glucose 6-phosphate + UDP-alpha-D-glucose = alpha,alpha-trehalose 6-phosphate + UDP + H(+)</text>
        <dbReference type="Rhea" id="RHEA:18889"/>
        <dbReference type="ChEBI" id="CHEBI:15378"/>
        <dbReference type="ChEBI" id="CHEBI:58223"/>
        <dbReference type="ChEBI" id="CHEBI:58429"/>
        <dbReference type="ChEBI" id="CHEBI:58885"/>
        <dbReference type="ChEBI" id="CHEBI:61548"/>
        <dbReference type="EC" id="2.4.1.15"/>
    </reaction>
</comment>
<protein>
    <recommendedName>
        <fullName evidence="5 9">Trehalose-6-phosphate synthase</fullName>
        <ecNumber evidence="4 9">2.4.1.15</ecNumber>
    </recommendedName>
    <alternativeName>
        <fullName evidence="9">Osmoregulatory trehalose synthesis protein A</fullName>
    </alternativeName>
    <alternativeName>
        <fullName evidence="9">UDP-glucose-glucosephosphate glucosyltransferase</fullName>
    </alternativeName>
</protein>
<dbReference type="AlphaFoldDB" id="A0A918QEZ6"/>
<evidence type="ECO:0000256" key="7">
    <source>
        <dbReference type="ARBA" id="ARBA00022679"/>
    </source>
</evidence>
<dbReference type="PANTHER" id="PTHR10788">
    <property type="entry name" value="TREHALOSE-6-PHOSPHATE SYNTHASE"/>
    <property type="match status" value="1"/>
</dbReference>
<dbReference type="EC" id="2.4.1.15" evidence="4 9"/>
<dbReference type="PANTHER" id="PTHR10788:SF106">
    <property type="entry name" value="BCDNA.GH08860"/>
    <property type="match status" value="1"/>
</dbReference>
<comment type="subunit">
    <text evidence="3 9">Homotetramer.</text>
</comment>
<dbReference type="GO" id="GO:0003825">
    <property type="term" value="F:alpha,alpha-trehalose-phosphate synthase (UDP-forming) activity"/>
    <property type="evidence" value="ECO:0007669"/>
    <property type="project" value="UniProtKB-UniRule"/>
</dbReference>
<evidence type="ECO:0000256" key="8">
    <source>
        <dbReference type="ARBA" id="ARBA00048039"/>
    </source>
</evidence>
<comment type="caution">
    <text evidence="10">The sequence shown here is derived from an EMBL/GenBank/DDBJ whole genome shotgun (WGS) entry which is preliminary data.</text>
</comment>
<sequence length="470" mass="52782">MSRLIVISNRVSPPAEVGNASVGGLAMALSAALREENGMWFGWSGEVAESSGQISIQKIGGVTVALTHLEEQDVQEYYNGYANKTLWPLFHYRTDLVAFERSFDEGYSRVNQRFADTVSPLIVEDDLIWVQDYHLIPLASKLREQGVKNRIGFFLHIPWPAMRVLMTLPKHGELVETMFDYDLVGFQTEDNMHAFTEYVINQAGGEDLGDGRLRAYGKTIQVGAYPIGIDAKEFVEASRSQTAKDYWDLMRDSQAGRKMIVGVERLDYSKGLEERFTAYDQFLRDYPQYERNVFLLQIATPSRGEVGAYQDIRGKLDTLSGHINGEHSTIDWVPLRYVNRSYRRDELAGIYRAAHVGLVTPLRDGMNLVAKEYVAAQNPADPGVLVLSEFAGAAAQMRDALIVNPFDREAVSEAIHEALSMPLKQRVARYEGLIHGIMTEDVVSWRKNFTNDLKGKPPVKKPEPLVVVSG</sequence>
<evidence type="ECO:0000256" key="5">
    <source>
        <dbReference type="ARBA" id="ARBA00018539"/>
    </source>
</evidence>
<evidence type="ECO:0000256" key="6">
    <source>
        <dbReference type="ARBA" id="ARBA00022676"/>
    </source>
</evidence>
<evidence type="ECO:0000256" key="4">
    <source>
        <dbReference type="ARBA" id="ARBA00012538"/>
    </source>
</evidence>
<accession>A0A918QEZ6</accession>
<evidence type="ECO:0000256" key="2">
    <source>
        <dbReference type="ARBA" id="ARBA00008799"/>
    </source>
</evidence>
<name>A0A918QEZ6_9CAUL</name>
<comment type="pathway">
    <text evidence="1 9">Glycan biosynthesis; trehalose biosynthesis.</text>
</comment>
<dbReference type="NCBIfam" id="TIGR02400">
    <property type="entry name" value="trehalose_OtsA"/>
    <property type="match status" value="1"/>
</dbReference>
<dbReference type="InterPro" id="IPR012766">
    <property type="entry name" value="Trehalose_OtsA"/>
</dbReference>
<dbReference type="EMBL" id="BMZB01000005">
    <property type="protein sequence ID" value="GGZ42294.1"/>
    <property type="molecule type" value="Genomic_DNA"/>
</dbReference>